<name>A0A9X3EUY2_9BACT</name>
<dbReference type="AlphaFoldDB" id="A0A9X3EUY2"/>
<protein>
    <submittedName>
        <fullName evidence="2">Uncharacterized protein</fullName>
    </submittedName>
</protein>
<evidence type="ECO:0000313" key="3">
    <source>
        <dbReference type="Proteomes" id="UP001150924"/>
    </source>
</evidence>
<evidence type="ECO:0000256" key="1">
    <source>
        <dbReference type="SAM" id="MobiDB-lite"/>
    </source>
</evidence>
<evidence type="ECO:0000313" key="2">
    <source>
        <dbReference type="EMBL" id="MCY1010531.1"/>
    </source>
</evidence>
<feature type="region of interest" description="Disordered" evidence="1">
    <location>
        <begin position="1"/>
        <end position="43"/>
    </location>
</feature>
<feature type="compositionally biased region" description="Low complexity" evidence="1">
    <location>
        <begin position="1"/>
        <end position="14"/>
    </location>
</feature>
<accession>A0A9X3EUY2</accession>
<proteinExistence type="predicted"/>
<gene>
    <name evidence="2" type="ORF">OV079_34200</name>
</gene>
<reference evidence="2" key="1">
    <citation type="submission" date="2022-11" db="EMBL/GenBank/DDBJ databases">
        <title>Minimal conservation of predation-associated metabolite biosynthetic gene clusters underscores biosynthetic potential of Myxococcota including descriptions for ten novel species: Archangium lansinium sp. nov., Myxococcus landrumus sp. nov., Nannocystis bai.</title>
        <authorList>
            <person name="Ahearne A."/>
            <person name="Stevens C."/>
            <person name="Phillips K."/>
        </authorList>
    </citation>
    <scope>NUCLEOTIDE SEQUENCE</scope>
    <source>
        <strain evidence="2">Na p29</strain>
    </source>
</reference>
<dbReference type="Proteomes" id="UP001150924">
    <property type="component" value="Unassembled WGS sequence"/>
</dbReference>
<sequence length="43" mass="4317">MSERTSGTPAASSPGGRGARAMWPWTSSTGSWPVNGGPPVSIS</sequence>
<comment type="caution">
    <text evidence="2">The sequence shown here is derived from an EMBL/GenBank/DDBJ whole genome shotgun (WGS) entry which is preliminary data.</text>
</comment>
<dbReference type="EMBL" id="JAPNKE010000002">
    <property type="protein sequence ID" value="MCY1010531.1"/>
    <property type="molecule type" value="Genomic_DNA"/>
</dbReference>
<keyword evidence="3" id="KW-1185">Reference proteome</keyword>
<organism evidence="2 3">
    <name type="scientific">Nannocystis pusilla</name>
    <dbReference type="NCBI Taxonomy" id="889268"/>
    <lineage>
        <taxon>Bacteria</taxon>
        <taxon>Pseudomonadati</taxon>
        <taxon>Myxococcota</taxon>
        <taxon>Polyangia</taxon>
        <taxon>Nannocystales</taxon>
        <taxon>Nannocystaceae</taxon>
        <taxon>Nannocystis</taxon>
    </lineage>
</organism>